<dbReference type="InterPro" id="IPR011042">
    <property type="entry name" value="6-blade_b-propeller_TolB-like"/>
</dbReference>
<evidence type="ECO:0000313" key="5">
    <source>
        <dbReference type="EMBL" id="CEO43976.1"/>
    </source>
</evidence>
<feature type="binding site" evidence="3">
    <location>
        <position position="110"/>
    </location>
    <ligand>
        <name>substrate</name>
    </ligand>
</feature>
<comment type="cofactor">
    <cofactor evidence="3">
        <name>Zn(2+)</name>
        <dbReference type="ChEBI" id="CHEBI:29105"/>
    </cofactor>
    <text evidence="3">Binds 1 divalent metal cation per subunit.</text>
</comment>
<keyword evidence="3" id="KW-0479">Metal-binding</keyword>
<dbReference type="Pfam" id="PF08450">
    <property type="entry name" value="SGL"/>
    <property type="match status" value="1"/>
</dbReference>
<evidence type="ECO:0000259" key="4">
    <source>
        <dbReference type="Pfam" id="PF08450"/>
    </source>
</evidence>
<gene>
    <name evidence="5" type="ORF">BN869_000000031_1</name>
</gene>
<dbReference type="SUPFAM" id="SSF63829">
    <property type="entry name" value="Calcium-dependent phosphotriesterase"/>
    <property type="match status" value="1"/>
</dbReference>
<accession>A0A0B7JN66</accession>
<feature type="domain" description="SMP-30/Gluconolactonase/LRE-like region" evidence="4">
    <location>
        <begin position="20"/>
        <end position="265"/>
    </location>
</feature>
<feature type="binding site" evidence="3">
    <location>
        <position position="22"/>
    </location>
    <ligand>
        <name>a divalent metal cation</name>
        <dbReference type="ChEBI" id="CHEBI:60240"/>
    </ligand>
</feature>
<dbReference type="GO" id="GO:0004341">
    <property type="term" value="F:gluconolactonase activity"/>
    <property type="evidence" value="ECO:0007669"/>
    <property type="project" value="TreeGrafter"/>
</dbReference>
<dbReference type="GO" id="GO:0005509">
    <property type="term" value="F:calcium ion binding"/>
    <property type="evidence" value="ECO:0007669"/>
    <property type="project" value="TreeGrafter"/>
</dbReference>
<evidence type="ECO:0000256" key="2">
    <source>
        <dbReference type="PIRSR" id="PIRSR605511-1"/>
    </source>
</evidence>
<name>A0A0B7JN66_BIOOC</name>
<feature type="active site" description="Proton donor/acceptor" evidence="2">
    <location>
        <position position="210"/>
    </location>
</feature>
<organism evidence="5">
    <name type="scientific">Bionectria ochroleuca</name>
    <name type="common">Gliocladium roseum</name>
    <dbReference type="NCBI Taxonomy" id="29856"/>
    <lineage>
        <taxon>Eukaryota</taxon>
        <taxon>Fungi</taxon>
        <taxon>Dikarya</taxon>
        <taxon>Ascomycota</taxon>
        <taxon>Pezizomycotina</taxon>
        <taxon>Sordariomycetes</taxon>
        <taxon>Hypocreomycetidae</taxon>
        <taxon>Hypocreales</taxon>
        <taxon>Bionectriaceae</taxon>
        <taxon>Clonostachys</taxon>
    </lineage>
</organism>
<keyword evidence="3" id="KW-0862">Zinc</keyword>
<dbReference type="EMBL" id="CDPU01000001">
    <property type="protein sequence ID" value="CEO43976.1"/>
    <property type="molecule type" value="Genomic_DNA"/>
</dbReference>
<dbReference type="PRINTS" id="PR01790">
    <property type="entry name" value="SMP30FAMILY"/>
</dbReference>
<dbReference type="AlphaFoldDB" id="A0A0B7JN66"/>
<feature type="binding site" evidence="3">
    <location>
        <position position="210"/>
    </location>
    <ligand>
        <name>a divalent metal cation</name>
        <dbReference type="ChEBI" id="CHEBI:60240"/>
    </ligand>
</feature>
<comment type="similarity">
    <text evidence="1">Belongs to the SMP-30/CGR1 family.</text>
</comment>
<sequence>MSAFQEWETKQPWLDIRCSLGEGPFFDEESGTVRFLDIKQKRIHQVSLQDGISSLETIQLDVAPTVTCNIAGVKPSHRILIAVKTGIAVLDWKTGKYEVIGAFPPNKRLRSNDGSADPQGRFWVATMTDFEFGECKPEGSLYYFTKDHQAVEVLRDLIIPNSVGWSPDNSVMYFTHSTAHQVLALDYDAESGQATNQRVFYEHKGPGDPDGFRVDVEGNIWHAIWGESRVVKISPAGELIGQINLPTRNITCVQFAGTELVITTAADEDGDDETSRRFGGAVFRVEVGVRGLGLFDFALNTE</sequence>
<dbReference type="PANTHER" id="PTHR10907:SF47">
    <property type="entry name" value="REGUCALCIN"/>
    <property type="match status" value="1"/>
</dbReference>
<reference evidence="5" key="1">
    <citation type="submission" date="2015-01" db="EMBL/GenBank/DDBJ databases">
        <authorList>
            <person name="Durling Mikael"/>
        </authorList>
    </citation>
    <scope>NUCLEOTIDE SEQUENCE</scope>
</reference>
<dbReference type="InterPro" id="IPR013658">
    <property type="entry name" value="SGL"/>
</dbReference>
<evidence type="ECO:0000256" key="1">
    <source>
        <dbReference type="ARBA" id="ARBA00008853"/>
    </source>
</evidence>
<dbReference type="InterPro" id="IPR005511">
    <property type="entry name" value="SMP-30"/>
</dbReference>
<dbReference type="PANTHER" id="PTHR10907">
    <property type="entry name" value="REGUCALCIN"/>
    <property type="match status" value="1"/>
</dbReference>
<feature type="binding site" evidence="3">
    <location>
        <position position="112"/>
    </location>
    <ligand>
        <name>substrate</name>
    </ligand>
</feature>
<protein>
    <recommendedName>
        <fullName evidence="4">SMP-30/Gluconolactonase/LRE-like region domain-containing protein</fullName>
    </recommendedName>
</protein>
<proteinExistence type="inferred from homology"/>
<dbReference type="Gene3D" id="2.120.10.30">
    <property type="entry name" value="TolB, C-terminal domain"/>
    <property type="match status" value="1"/>
</dbReference>
<evidence type="ECO:0000256" key="3">
    <source>
        <dbReference type="PIRSR" id="PIRSR605511-2"/>
    </source>
</evidence>
<feature type="binding site" evidence="3">
    <location>
        <position position="161"/>
    </location>
    <ligand>
        <name>a divalent metal cation</name>
        <dbReference type="ChEBI" id="CHEBI:60240"/>
    </ligand>
</feature>